<dbReference type="InterPro" id="IPR022791">
    <property type="entry name" value="L-PG_synthase/AglD"/>
</dbReference>
<dbReference type="GO" id="GO:0050071">
    <property type="term" value="F:phosphatidylglycerol lysyltransferase activity"/>
    <property type="evidence" value="ECO:0007669"/>
    <property type="project" value="UniProtKB-EC"/>
</dbReference>
<comment type="subcellular location">
    <subcellularLocation>
        <location evidence="1 6">Cell membrane</location>
        <topology evidence="1 6">Multi-pass membrane protein</topology>
    </subcellularLocation>
</comment>
<accession>L1QJH8</accession>
<name>L1QJH8_9CLOT</name>
<dbReference type="RefSeq" id="WP_005211645.1">
    <property type="nucleotide sequence ID" value="NZ_KB291618.1"/>
</dbReference>
<keyword evidence="5 6" id="KW-0472">Membrane</keyword>
<dbReference type="HOGENOM" id="CLU_039146_0_1_9"/>
<dbReference type="Pfam" id="PF03706">
    <property type="entry name" value="LPG_synthase_TM"/>
    <property type="match status" value="1"/>
</dbReference>
<dbReference type="OrthoDB" id="9810654at2"/>
<comment type="caution">
    <text evidence="7">The sequence shown here is derived from an EMBL/GenBank/DDBJ whole genome shotgun (WGS) entry which is preliminary data.</text>
</comment>
<dbReference type="PANTHER" id="PTHR37693:SF1">
    <property type="entry name" value="INTEGRAL MEMBRANE PROTEIN"/>
    <property type="match status" value="1"/>
</dbReference>
<keyword evidence="8" id="KW-1185">Reference proteome</keyword>
<feature type="transmembrane region" description="Helical" evidence="6">
    <location>
        <begin position="123"/>
        <end position="148"/>
    </location>
</feature>
<sequence length="356" mass="40112">MSNNITPKDIFKNSIFFIALISVTFFILFKDSSVSNILISLKSVNLFYIFIGIICMFIFIICEGINIRRMLKIFSYDISVFQGLKYSFVGFFFSSITPSASGGQPMQVYYMKRDNINISHSSLVLLMELASFQIVTVTIAVIGIIANLDFIMNLNYTMRILIFLGLLINLLILCFIILAIFSKKFTMKLAELFLRLISILKFIDVEKIRKQVKEQISQYQQGAILIIENKYIFIKVLLITIIQIGAMYSITFFVYKAFGLDDFSFFTVFLIQAILFISVSAIPLPGAVGTSEGSFLTLFKTLFPSSSLSSAMLLSRGISFYLFVIISGIVVASIRLLKSKSSIKCSKGSLTNEKII</sequence>
<comment type="function">
    <text evidence="6">Catalyzes the transfer of a lysyl group from L-lysyl-tRNA(Lys) to membrane-bound phosphatidylglycerol (PG), which produces lysylphosphatidylglycerol (LPG), a major component of the bacterial membrane with a positive net charge. LPG synthesis contributes to bacterial virulence as it is involved in the resistance mechanism against cationic antimicrobial peptides (CAMP) produces by the host's immune system (defensins, cathelicidins) and by the competing microorganisms.</text>
</comment>
<dbReference type="GO" id="GO:0046677">
    <property type="term" value="P:response to antibiotic"/>
    <property type="evidence" value="ECO:0007669"/>
    <property type="project" value="UniProtKB-KW"/>
</dbReference>
<dbReference type="PANTHER" id="PTHR37693">
    <property type="entry name" value="PHOSPHATIDYLGLYCEROL LYSYLTRANSFERASE"/>
    <property type="match status" value="1"/>
</dbReference>
<keyword evidence="2" id="KW-1003">Cell membrane</keyword>
<feature type="transmembrane region" description="Helical" evidence="6">
    <location>
        <begin position="83"/>
        <end position="103"/>
    </location>
</feature>
<protein>
    <recommendedName>
        <fullName evidence="6">Phosphatidylglycerol lysyltransferase</fullName>
        <ecNumber evidence="6">2.3.2.3</ecNumber>
    </recommendedName>
    <alternativeName>
        <fullName evidence="6">Lysylphosphatidylglycerol synthase</fullName>
    </alternativeName>
</protein>
<feature type="transmembrane region" description="Helical" evidence="6">
    <location>
        <begin position="320"/>
        <end position="337"/>
    </location>
</feature>
<feature type="transmembrane region" description="Helical" evidence="6">
    <location>
        <begin position="236"/>
        <end position="257"/>
    </location>
</feature>
<dbReference type="STRING" id="545697.HMPREF0216_00976"/>
<comment type="catalytic activity">
    <reaction evidence="6">
        <text>L-lysyl-tRNA(Lys) + a 1,2-diacyl-sn-glycero-3-phospho-(1'-sn-glycerol) = a 1,2-diacyl-sn-glycero-3-phospho-1'-(3'-O-L-lysyl)-sn-glycerol + tRNA(Lys)</text>
        <dbReference type="Rhea" id="RHEA:10668"/>
        <dbReference type="Rhea" id="RHEA-COMP:9696"/>
        <dbReference type="Rhea" id="RHEA-COMP:9697"/>
        <dbReference type="ChEBI" id="CHEBI:64716"/>
        <dbReference type="ChEBI" id="CHEBI:75792"/>
        <dbReference type="ChEBI" id="CHEBI:78442"/>
        <dbReference type="ChEBI" id="CHEBI:78529"/>
        <dbReference type="EC" id="2.3.2.3"/>
    </reaction>
</comment>
<dbReference type="GO" id="GO:0006629">
    <property type="term" value="P:lipid metabolic process"/>
    <property type="evidence" value="ECO:0007669"/>
    <property type="project" value="UniProtKB-KW"/>
</dbReference>
<evidence type="ECO:0000256" key="3">
    <source>
        <dbReference type="ARBA" id="ARBA00022692"/>
    </source>
</evidence>
<comment type="similarity">
    <text evidence="6">Belongs to the LPG synthase family.</text>
</comment>
<evidence type="ECO:0000313" key="8">
    <source>
        <dbReference type="Proteomes" id="UP000010420"/>
    </source>
</evidence>
<feature type="transmembrane region" description="Helical" evidence="6">
    <location>
        <begin position="44"/>
        <end position="62"/>
    </location>
</feature>
<dbReference type="AlphaFoldDB" id="L1QJH8"/>
<evidence type="ECO:0000256" key="5">
    <source>
        <dbReference type="ARBA" id="ARBA00023136"/>
    </source>
</evidence>
<keyword evidence="4 6" id="KW-1133">Transmembrane helix</keyword>
<evidence type="ECO:0000256" key="4">
    <source>
        <dbReference type="ARBA" id="ARBA00022989"/>
    </source>
</evidence>
<evidence type="ECO:0000313" key="7">
    <source>
        <dbReference type="EMBL" id="EKY28133.1"/>
    </source>
</evidence>
<feature type="transmembrane region" description="Helical" evidence="6">
    <location>
        <begin position="12"/>
        <end position="29"/>
    </location>
</feature>
<dbReference type="EMBL" id="AMEZ01000026">
    <property type="protein sequence ID" value="EKY28133.1"/>
    <property type="molecule type" value="Genomic_DNA"/>
</dbReference>
<dbReference type="PATRIC" id="fig|545697.3.peg.961"/>
<gene>
    <name evidence="6" type="primary">mprF</name>
    <name evidence="7" type="ORF">HMPREF0216_00976</name>
</gene>
<dbReference type="Proteomes" id="UP000010420">
    <property type="component" value="Unassembled WGS sequence"/>
</dbReference>
<evidence type="ECO:0000256" key="6">
    <source>
        <dbReference type="RuleBase" id="RU363042"/>
    </source>
</evidence>
<proteinExistence type="inferred from homology"/>
<evidence type="ECO:0000256" key="1">
    <source>
        <dbReference type="ARBA" id="ARBA00004651"/>
    </source>
</evidence>
<dbReference type="eggNOG" id="COG0392">
    <property type="taxonomic scope" value="Bacteria"/>
</dbReference>
<feature type="transmembrane region" description="Helical" evidence="6">
    <location>
        <begin position="263"/>
        <end position="283"/>
    </location>
</feature>
<evidence type="ECO:0000256" key="2">
    <source>
        <dbReference type="ARBA" id="ARBA00022475"/>
    </source>
</evidence>
<keyword evidence="6" id="KW-0808">Transferase</keyword>
<keyword evidence="3 6" id="KW-0812">Transmembrane</keyword>
<keyword evidence="6" id="KW-0443">Lipid metabolism</keyword>
<keyword evidence="6" id="KW-0046">Antibiotic resistance</keyword>
<dbReference type="GO" id="GO:0005886">
    <property type="term" value="C:plasma membrane"/>
    <property type="evidence" value="ECO:0007669"/>
    <property type="project" value="UniProtKB-SubCell"/>
</dbReference>
<organism evidence="7 8">
    <name type="scientific">Clostridium celatum DSM 1785</name>
    <dbReference type="NCBI Taxonomy" id="545697"/>
    <lineage>
        <taxon>Bacteria</taxon>
        <taxon>Bacillati</taxon>
        <taxon>Bacillota</taxon>
        <taxon>Clostridia</taxon>
        <taxon>Eubacteriales</taxon>
        <taxon>Clostridiaceae</taxon>
        <taxon>Clostridium</taxon>
    </lineage>
</organism>
<reference evidence="7 8" key="1">
    <citation type="submission" date="2012-05" db="EMBL/GenBank/DDBJ databases">
        <authorList>
            <person name="Weinstock G."/>
            <person name="Sodergren E."/>
            <person name="Lobos E.A."/>
            <person name="Fulton L."/>
            <person name="Fulton R."/>
            <person name="Courtney L."/>
            <person name="Fronick C."/>
            <person name="O'Laughlin M."/>
            <person name="Godfrey J."/>
            <person name="Wilson R.M."/>
            <person name="Miner T."/>
            <person name="Farmer C."/>
            <person name="Delehaunty K."/>
            <person name="Cordes M."/>
            <person name="Minx P."/>
            <person name="Tomlinson C."/>
            <person name="Chen J."/>
            <person name="Wollam A."/>
            <person name="Pepin K.H."/>
            <person name="Bhonagiri V."/>
            <person name="Zhang X."/>
            <person name="Suruliraj S."/>
            <person name="Warren W."/>
            <person name="Mitreva M."/>
            <person name="Mardis E.R."/>
            <person name="Wilson R.K."/>
        </authorList>
    </citation>
    <scope>NUCLEOTIDE SEQUENCE [LARGE SCALE GENOMIC DNA]</scope>
    <source>
        <strain evidence="7 8">DSM 1785</strain>
    </source>
</reference>
<feature type="transmembrane region" description="Helical" evidence="6">
    <location>
        <begin position="160"/>
        <end position="181"/>
    </location>
</feature>
<dbReference type="EC" id="2.3.2.3" evidence="6"/>
<dbReference type="NCBIfam" id="TIGR00374">
    <property type="entry name" value="flippase-like domain"/>
    <property type="match status" value="1"/>
</dbReference>